<keyword evidence="3" id="KW-1185">Reference proteome</keyword>
<dbReference type="Gene3D" id="3.10.450.50">
    <property type="match status" value="1"/>
</dbReference>
<dbReference type="SUPFAM" id="SSF54427">
    <property type="entry name" value="NTF2-like"/>
    <property type="match status" value="1"/>
</dbReference>
<sequence length="177" mass="19966">MLEDRETIREIIGLYAHAIDRRRWDMMARLFHADATFGFGPVGGDWASFVEQAKAIIDPCIATQHQLGQTLIAFENADVAHCETYMTATHLVPAGYPLPSVYPDRGETYTAVIAGRYVDRFERRSGDWRIAHRQGLYDWREYRSIGDADLSGMPEGACGYHDDRDPSTPVVAAWRSA</sequence>
<evidence type="ECO:0000313" key="2">
    <source>
        <dbReference type="EMBL" id="MFC4295602.1"/>
    </source>
</evidence>
<feature type="domain" description="SnoaL-like" evidence="1">
    <location>
        <begin position="2"/>
        <end position="133"/>
    </location>
</feature>
<reference evidence="3" key="1">
    <citation type="journal article" date="2019" name="Int. J. Syst. Evol. Microbiol.">
        <title>The Global Catalogue of Microorganisms (GCM) 10K type strain sequencing project: providing services to taxonomists for standard genome sequencing and annotation.</title>
        <authorList>
            <consortium name="The Broad Institute Genomics Platform"/>
            <consortium name="The Broad Institute Genome Sequencing Center for Infectious Disease"/>
            <person name="Wu L."/>
            <person name="Ma J."/>
        </authorList>
    </citation>
    <scope>NUCLEOTIDE SEQUENCE [LARGE SCALE GENOMIC DNA]</scope>
    <source>
        <strain evidence="3">CGMCC 1.12989</strain>
    </source>
</reference>
<evidence type="ECO:0000259" key="1">
    <source>
        <dbReference type="Pfam" id="PF13577"/>
    </source>
</evidence>
<organism evidence="2 3">
    <name type="scientific">Novosphingobium tardum</name>
    <dbReference type="NCBI Taxonomy" id="1538021"/>
    <lineage>
        <taxon>Bacteria</taxon>
        <taxon>Pseudomonadati</taxon>
        <taxon>Pseudomonadota</taxon>
        <taxon>Alphaproteobacteria</taxon>
        <taxon>Sphingomonadales</taxon>
        <taxon>Sphingomonadaceae</taxon>
        <taxon>Novosphingobium</taxon>
    </lineage>
</organism>
<comment type="caution">
    <text evidence="2">The sequence shown here is derived from an EMBL/GenBank/DDBJ whole genome shotgun (WGS) entry which is preliminary data.</text>
</comment>
<dbReference type="InterPro" id="IPR032710">
    <property type="entry name" value="NTF2-like_dom_sf"/>
</dbReference>
<dbReference type="EMBL" id="JBHSDR010000006">
    <property type="protein sequence ID" value="MFC4295602.1"/>
    <property type="molecule type" value="Genomic_DNA"/>
</dbReference>
<name>A0ABV8RQM7_9SPHN</name>
<evidence type="ECO:0000313" key="3">
    <source>
        <dbReference type="Proteomes" id="UP001595828"/>
    </source>
</evidence>
<accession>A0ABV8RQM7</accession>
<dbReference type="Proteomes" id="UP001595828">
    <property type="component" value="Unassembled WGS sequence"/>
</dbReference>
<protein>
    <submittedName>
        <fullName evidence="2">Nuclear transport factor 2 family protein</fullName>
    </submittedName>
</protein>
<dbReference type="Pfam" id="PF13577">
    <property type="entry name" value="SnoaL_4"/>
    <property type="match status" value="1"/>
</dbReference>
<dbReference type="InterPro" id="IPR037401">
    <property type="entry name" value="SnoaL-like"/>
</dbReference>
<dbReference type="RefSeq" id="WP_379539071.1">
    <property type="nucleotide sequence ID" value="NZ_JBHSDR010000006.1"/>
</dbReference>
<gene>
    <name evidence="2" type="ORF">ACFO0A_11100</name>
</gene>
<proteinExistence type="predicted"/>